<name>A0A934J6A0_9BACL</name>
<evidence type="ECO:0000313" key="3">
    <source>
        <dbReference type="Proteomes" id="UP000640274"/>
    </source>
</evidence>
<gene>
    <name evidence="2" type="ORF">JFN88_07160</name>
</gene>
<dbReference type="SUPFAM" id="SSF53448">
    <property type="entry name" value="Nucleotide-diphospho-sugar transferases"/>
    <property type="match status" value="1"/>
</dbReference>
<dbReference type="Proteomes" id="UP000640274">
    <property type="component" value="Unassembled WGS sequence"/>
</dbReference>
<dbReference type="AlphaFoldDB" id="A0A934J6A0"/>
<sequence length="268" mass="31577">MQNPQCSFIIPYRKSTPDRERNLKITLQWINRFFPNQEIIISEMDEQPKMELNNSPHTVQHVFKKDTGIFNRSYARNLGALHANNDILLFTDNDLIMDPEALLNCIQQCTDVQAVNPFSICIDLTEEELIHYKVKENDPTAFNELFRSFNTQDISRHREALVFAGGILIIKKDSFFEIGGWPQEMIGWGGEDNVLTYKIEQLLSHRSFNHFVYHLPHSRTSFDWYDHPEYQENCNKMKRILEMSTSELIKYCKSGVQKNNYQMNHHEL</sequence>
<dbReference type="Pfam" id="PF10111">
    <property type="entry name" value="Glyco_tranf_2_2"/>
    <property type="match status" value="1"/>
</dbReference>
<feature type="domain" description="Glycosyltransferase 2-like prokaryotic type" evidence="1">
    <location>
        <begin position="8"/>
        <end position="198"/>
    </location>
</feature>
<protein>
    <recommendedName>
        <fullName evidence="1">Glycosyltransferase 2-like prokaryotic type domain-containing protein</fullName>
    </recommendedName>
</protein>
<accession>A0A934J6A0</accession>
<keyword evidence="3" id="KW-1185">Reference proteome</keyword>
<dbReference type="RefSeq" id="WP_199018645.1">
    <property type="nucleotide sequence ID" value="NZ_JAELUP010000017.1"/>
</dbReference>
<dbReference type="Gene3D" id="3.90.550.10">
    <property type="entry name" value="Spore Coat Polysaccharide Biosynthesis Protein SpsA, Chain A"/>
    <property type="match status" value="1"/>
</dbReference>
<proteinExistence type="predicted"/>
<evidence type="ECO:0000259" key="1">
    <source>
        <dbReference type="Pfam" id="PF10111"/>
    </source>
</evidence>
<dbReference type="EMBL" id="JAELUP010000017">
    <property type="protein sequence ID" value="MBJ6361093.1"/>
    <property type="molecule type" value="Genomic_DNA"/>
</dbReference>
<evidence type="ECO:0000313" key="2">
    <source>
        <dbReference type="EMBL" id="MBJ6361093.1"/>
    </source>
</evidence>
<dbReference type="InterPro" id="IPR029044">
    <property type="entry name" value="Nucleotide-diphossugar_trans"/>
</dbReference>
<dbReference type="InterPro" id="IPR019290">
    <property type="entry name" value="GlycosylTrfase-like_prok"/>
</dbReference>
<organism evidence="2 3">
    <name type="scientific">Paenibacillus roseus</name>
    <dbReference type="NCBI Taxonomy" id="2798579"/>
    <lineage>
        <taxon>Bacteria</taxon>
        <taxon>Bacillati</taxon>
        <taxon>Bacillota</taxon>
        <taxon>Bacilli</taxon>
        <taxon>Bacillales</taxon>
        <taxon>Paenibacillaceae</taxon>
        <taxon>Paenibacillus</taxon>
    </lineage>
</organism>
<comment type="caution">
    <text evidence="2">The sequence shown here is derived from an EMBL/GenBank/DDBJ whole genome shotgun (WGS) entry which is preliminary data.</text>
</comment>
<reference evidence="2" key="1">
    <citation type="submission" date="2020-12" db="EMBL/GenBank/DDBJ databases">
        <authorList>
            <person name="Huq M.A."/>
        </authorList>
    </citation>
    <scope>NUCLEOTIDE SEQUENCE</scope>
    <source>
        <strain evidence="2">MAHUQ-46</strain>
    </source>
</reference>